<dbReference type="AlphaFoldDB" id="A0A917J6D4"/>
<evidence type="ECO:0000256" key="2">
    <source>
        <dbReference type="ARBA" id="ARBA00022977"/>
    </source>
</evidence>
<dbReference type="InterPro" id="IPR022998">
    <property type="entry name" value="ThiamineP_synth_TenI"/>
</dbReference>
<evidence type="ECO:0000313" key="4">
    <source>
        <dbReference type="EMBL" id="GGI49509.1"/>
    </source>
</evidence>
<name>A0A917J6D4_9SPHI</name>
<dbReference type="SUPFAM" id="SSF51391">
    <property type="entry name" value="Thiamin phosphate synthase"/>
    <property type="match status" value="1"/>
</dbReference>
<protein>
    <submittedName>
        <fullName evidence="4">Thiamine-phosphate synthase</fullName>
    </submittedName>
</protein>
<reference evidence="4" key="2">
    <citation type="submission" date="2020-09" db="EMBL/GenBank/DDBJ databases">
        <authorList>
            <person name="Sun Q."/>
            <person name="Sedlacek I."/>
        </authorList>
    </citation>
    <scope>NUCLEOTIDE SEQUENCE</scope>
    <source>
        <strain evidence="4">CCM 8711</strain>
    </source>
</reference>
<dbReference type="GO" id="GO:0005737">
    <property type="term" value="C:cytoplasm"/>
    <property type="evidence" value="ECO:0007669"/>
    <property type="project" value="TreeGrafter"/>
</dbReference>
<dbReference type="EMBL" id="BMDO01000001">
    <property type="protein sequence ID" value="GGI49509.1"/>
    <property type="molecule type" value="Genomic_DNA"/>
</dbReference>
<comment type="caution">
    <text evidence="4">The sequence shown here is derived from an EMBL/GenBank/DDBJ whole genome shotgun (WGS) entry which is preliminary data.</text>
</comment>
<gene>
    <name evidence="4" type="primary">thiE</name>
    <name evidence="4" type="ORF">GCM10011425_07210</name>
</gene>
<dbReference type="CDD" id="cd00564">
    <property type="entry name" value="TMP_TenI"/>
    <property type="match status" value="1"/>
</dbReference>
<dbReference type="Gene3D" id="3.20.20.70">
    <property type="entry name" value="Aldolase class I"/>
    <property type="match status" value="1"/>
</dbReference>
<dbReference type="GO" id="GO:0009228">
    <property type="term" value="P:thiamine biosynthetic process"/>
    <property type="evidence" value="ECO:0007669"/>
    <property type="project" value="UniProtKB-KW"/>
</dbReference>
<sequence length="216" mass="23502">MEVMGKSHSITGGIYLVLDPGMEQELLLNKLSAALAAGINVVQIWNNWSAGIDKLKWVEAVAGLCNTYHVPLFINEEWQLLTQCQGLQGVHFDTIPTNYKEIQQTVGRPFLSGITCSGNLKTVEWAYQHGFDYVSFCAMFPSPSAGSCDIVMPQTVKQARGMTNMPIFVSGGVTPENIALLKKETPFDGVAVISGILSAGHPQQKVKEYQQALAAV</sequence>
<evidence type="ECO:0000256" key="1">
    <source>
        <dbReference type="ARBA" id="ARBA00004948"/>
    </source>
</evidence>
<dbReference type="GO" id="GO:0004789">
    <property type="term" value="F:thiamine-phosphate diphosphorylase activity"/>
    <property type="evidence" value="ECO:0007669"/>
    <property type="project" value="TreeGrafter"/>
</dbReference>
<evidence type="ECO:0000313" key="5">
    <source>
        <dbReference type="Proteomes" id="UP000662074"/>
    </source>
</evidence>
<keyword evidence="2" id="KW-0784">Thiamine biosynthesis</keyword>
<organism evidence="4 5">
    <name type="scientific">Mucilaginibacter galii</name>
    <dbReference type="NCBI Taxonomy" id="2005073"/>
    <lineage>
        <taxon>Bacteria</taxon>
        <taxon>Pseudomonadati</taxon>
        <taxon>Bacteroidota</taxon>
        <taxon>Sphingobacteriia</taxon>
        <taxon>Sphingobacteriales</taxon>
        <taxon>Sphingobacteriaceae</taxon>
        <taxon>Mucilaginibacter</taxon>
    </lineage>
</organism>
<dbReference type="InterPro" id="IPR013785">
    <property type="entry name" value="Aldolase_TIM"/>
</dbReference>
<dbReference type="Proteomes" id="UP000662074">
    <property type="component" value="Unassembled WGS sequence"/>
</dbReference>
<dbReference type="PANTHER" id="PTHR20857:SF23">
    <property type="entry name" value="THIAMINE BIOSYNTHETIC BIFUNCTIONAL ENZYME"/>
    <property type="match status" value="1"/>
</dbReference>
<dbReference type="InterPro" id="IPR036206">
    <property type="entry name" value="ThiamineP_synth_sf"/>
</dbReference>
<feature type="domain" description="Thiamine phosphate synthase/TenI" evidence="3">
    <location>
        <begin position="14"/>
        <end position="196"/>
    </location>
</feature>
<accession>A0A917J6D4</accession>
<comment type="pathway">
    <text evidence="1">Cofactor biosynthesis; thiamine diphosphate biosynthesis.</text>
</comment>
<reference evidence="4" key="1">
    <citation type="journal article" date="2014" name="Int. J. Syst. Evol. Microbiol.">
        <title>Complete genome sequence of Corynebacterium casei LMG S-19264T (=DSM 44701T), isolated from a smear-ripened cheese.</title>
        <authorList>
            <consortium name="US DOE Joint Genome Institute (JGI-PGF)"/>
            <person name="Walter F."/>
            <person name="Albersmeier A."/>
            <person name="Kalinowski J."/>
            <person name="Ruckert C."/>
        </authorList>
    </citation>
    <scope>NUCLEOTIDE SEQUENCE</scope>
    <source>
        <strain evidence="4">CCM 8711</strain>
    </source>
</reference>
<keyword evidence="5" id="KW-1185">Reference proteome</keyword>
<dbReference type="Pfam" id="PF02581">
    <property type="entry name" value="TMP-TENI"/>
    <property type="match status" value="1"/>
</dbReference>
<dbReference type="PANTHER" id="PTHR20857">
    <property type="entry name" value="THIAMINE-PHOSPHATE PYROPHOSPHORYLASE"/>
    <property type="match status" value="1"/>
</dbReference>
<evidence type="ECO:0000259" key="3">
    <source>
        <dbReference type="Pfam" id="PF02581"/>
    </source>
</evidence>
<proteinExistence type="predicted"/>